<evidence type="ECO:0000256" key="1">
    <source>
        <dbReference type="SAM" id="MobiDB-lite"/>
    </source>
</evidence>
<proteinExistence type="predicted"/>
<protein>
    <submittedName>
        <fullName evidence="2">Uncharacterized protein</fullName>
    </submittedName>
</protein>
<comment type="caution">
    <text evidence="2">The sequence shown here is derived from an EMBL/GenBank/DDBJ whole genome shotgun (WGS) entry which is preliminary data.</text>
</comment>
<gene>
    <name evidence="2" type="ORF">CAUJ_LOCUS4430</name>
</gene>
<reference evidence="2" key="1">
    <citation type="submission" date="2020-10" db="EMBL/GenBank/DDBJ databases">
        <authorList>
            <person name="Kikuchi T."/>
        </authorList>
    </citation>
    <scope>NUCLEOTIDE SEQUENCE</scope>
    <source>
        <strain evidence="2">NKZ352</strain>
    </source>
</reference>
<feature type="compositionally biased region" description="Polar residues" evidence="1">
    <location>
        <begin position="32"/>
        <end position="41"/>
    </location>
</feature>
<dbReference type="Proteomes" id="UP000835052">
    <property type="component" value="Unassembled WGS sequence"/>
</dbReference>
<keyword evidence="3" id="KW-1185">Reference proteome</keyword>
<evidence type="ECO:0000313" key="2">
    <source>
        <dbReference type="EMBL" id="CAD6188511.1"/>
    </source>
</evidence>
<organism evidence="2 3">
    <name type="scientific">Caenorhabditis auriculariae</name>
    <dbReference type="NCBI Taxonomy" id="2777116"/>
    <lineage>
        <taxon>Eukaryota</taxon>
        <taxon>Metazoa</taxon>
        <taxon>Ecdysozoa</taxon>
        <taxon>Nematoda</taxon>
        <taxon>Chromadorea</taxon>
        <taxon>Rhabditida</taxon>
        <taxon>Rhabditina</taxon>
        <taxon>Rhabditomorpha</taxon>
        <taxon>Rhabditoidea</taxon>
        <taxon>Rhabditidae</taxon>
        <taxon>Peloderinae</taxon>
        <taxon>Caenorhabditis</taxon>
    </lineage>
</organism>
<feature type="compositionally biased region" description="Polar residues" evidence="1">
    <location>
        <begin position="50"/>
        <end position="76"/>
    </location>
</feature>
<feature type="region of interest" description="Disordered" evidence="1">
    <location>
        <begin position="1"/>
        <end position="87"/>
    </location>
</feature>
<evidence type="ECO:0000313" key="3">
    <source>
        <dbReference type="Proteomes" id="UP000835052"/>
    </source>
</evidence>
<feature type="compositionally biased region" description="Basic and acidic residues" evidence="1">
    <location>
        <begin position="78"/>
        <end position="87"/>
    </location>
</feature>
<dbReference type="EMBL" id="CAJGYM010000008">
    <property type="protein sequence ID" value="CAD6188511.1"/>
    <property type="molecule type" value="Genomic_DNA"/>
</dbReference>
<sequence>MDAPRSVLKKNSIQQQQHEERRVSFAPLPPASANQQTTNDGTSRKRENGKSQVELQRTTSKQNLLNSKSTNAQGQTVLEKKKESSPLKRFRTTDLLESALELSSSQLDLEHAAVELTAKVSEKHETEKASANRLIAATAEQVDITEHLSVLESSLSSFGTQKLDQSLAERVSAARKELEESKTLAERLHEKLKYSKLLMDKVDIESFVGDSPEDERRFESRLPCERELPATPFAALLRPLLGPEPKPIQLVGCTRPELKSKSQVSFFEPAITHYTLSNGVVELKKAAFELPTAWKRKISHDSVLEVSKVGYELDLKLESETWPRRELTPEHMQLRLLCVVFAKRLLIKVDECVVAVAPAERRQAQQEI</sequence>
<accession>A0A8S1GZ01</accession>
<dbReference type="AlphaFoldDB" id="A0A8S1GZ01"/>
<name>A0A8S1GZ01_9PELO</name>